<keyword evidence="1" id="KW-0472">Membrane</keyword>
<protein>
    <submittedName>
        <fullName evidence="2">Uncharacterized protein</fullName>
    </submittedName>
</protein>
<gene>
    <name evidence="2" type="ORF">MACH26_00530</name>
</gene>
<evidence type="ECO:0000256" key="1">
    <source>
        <dbReference type="SAM" id="Phobius"/>
    </source>
</evidence>
<accession>A0AA48KPZ2</accession>
<keyword evidence="3" id="KW-1185">Reference proteome</keyword>
<sequence length="155" mass="17690">MLRLSHRAWNNVVILAMLFMVYLFTLSNDMINSDEDTPEELMPLFPPFSVIMTLDFGIARIERIGQDWRIQDNAEAPLNDLVQISENWRTLEVRPAAITPEQSPYIVSVLLAGEDKKRVFQLFPEESGLILHSSGQNYQVDNIAIESLFPIALVD</sequence>
<keyword evidence="1" id="KW-1133">Transmembrane helix</keyword>
<keyword evidence="1" id="KW-0812">Transmembrane</keyword>
<feature type="transmembrane region" description="Helical" evidence="1">
    <location>
        <begin position="44"/>
        <end position="61"/>
    </location>
</feature>
<organism evidence="2 3">
    <name type="scientific">Planctobacterium marinum</name>
    <dbReference type="NCBI Taxonomy" id="1631968"/>
    <lineage>
        <taxon>Bacteria</taxon>
        <taxon>Pseudomonadati</taxon>
        <taxon>Pseudomonadota</taxon>
        <taxon>Gammaproteobacteria</taxon>
        <taxon>Alteromonadales</taxon>
        <taxon>Alteromonadaceae</taxon>
        <taxon>Planctobacterium</taxon>
    </lineage>
</organism>
<dbReference type="EMBL" id="AP027272">
    <property type="protein sequence ID" value="BDX04532.1"/>
    <property type="molecule type" value="Genomic_DNA"/>
</dbReference>
<dbReference type="Proteomes" id="UP001333710">
    <property type="component" value="Chromosome"/>
</dbReference>
<feature type="transmembrane region" description="Helical" evidence="1">
    <location>
        <begin position="7"/>
        <end position="24"/>
    </location>
</feature>
<reference evidence="2" key="1">
    <citation type="submission" date="2023-01" db="EMBL/GenBank/DDBJ databases">
        <title>Complete genome sequence of Planctobacterium marinum strain Dej080120_11.</title>
        <authorList>
            <person name="Ueki S."/>
            <person name="Maruyama F."/>
        </authorList>
    </citation>
    <scope>NUCLEOTIDE SEQUENCE</scope>
    <source>
        <strain evidence="2">Dej080120_11</strain>
    </source>
</reference>
<evidence type="ECO:0000313" key="2">
    <source>
        <dbReference type="EMBL" id="BDX04532.1"/>
    </source>
</evidence>
<proteinExistence type="predicted"/>
<dbReference type="RefSeq" id="WP_338290309.1">
    <property type="nucleotide sequence ID" value="NZ_AP027272.1"/>
</dbReference>
<name>A0AA48KPZ2_9ALTE</name>
<dbReference type="KEGG" id="pmaw:MACH26_00530"/>
<evidence type="ECO:0000313" key="3">
    <source>
        <dbReference type="Proteomes" id="UP001333710"/>
    </source>
</evidence>
<dbReference type="AlphaFoldDB" id="A0AA48KPZ2"/>